<proteinExistence type="predicted"/>
<keyword evidence="2" id="KW-0812">Transmembrane</keyword>
<feature type="region of interest" description="Disordered" evidence="1">
    <location>
        <begin position="1"/>
        <end position="27"/>
    </location>
</feature>
<sequence length="156" mass="16763">MSYPNPPQDEPDVHIDLDQPEPETDDRERRLNSRITGLLIVAVVLAVGLVTSTVLYAQQVDENNELRKQLAGAAEPSAGAESPESSTDAESPATDPTVVIEATPTTIPDNDDEVVVTAVPFSCEALGWYPLDDDARLDEAVEISLGDSVVHCLKEP</sequence>
<protein>
    <submittedName>
        <fullName evidence="3">Uncharacterized protein</fullName>
    </submittedName>
</protein>
<keyword evidence="2" id="KW-0472">Membrane</keyword>
<dbReference type="Proteomes" id="UP000317043">
    <property type="component" value="Unassembled WGS sequence"/>
</dbReference>
<organism evidence="3 4">
    <name type="scientific">Stackebrandtia endophytica</name>
    <dbReference type="NCBI Taxonomy" id="1496996"/>
    <lineage>
        <taxon>Bacteria</taxon>
        <taxon>Bacillati</taxon>
        <taxon>Actinomycetota</taxon>
        <taxon>Actinomycetes</taxon>
        <taxon>Glycomycetales</taxon>
        <taxon>Glycomycetaceae</taxon>
        <taxon>Stackebrandtia</taxon>
    </lineage>
</organism>
<dbReference type="RefSeq" id="WP_142042832.1">
    <property type="nucleotide sequence ID" value="NZ_JBHTGS010000003.1"/>
</dbReference>
<dbReference type="InParanoid" id="A0A543B0Q9"/>
<feature type="compositionally biased region" description="Low complexity" evidence="1">
    <location>
        <begin position="71"/>
        <end position="86"/>
    </location>
</feature>
<dbReference type="AlphaFoldDB" id="A0A543B0Q9"/>
<gene>
    <name evidence="3" type="ORF">FB566_4011</name>
</gene>
<evidence type="ECO:0000256" key="1">
    <source>
        <dbReference type="SAM" id="MobiDB-lite"/>
    </source>
</evidence>
<evidence type="ECO:0000256" key="2">
    <source>
        <dbReference type="SAM" id="Phobius"/>
    </source>
</evidence>
<name>A0A543B0Q9_9ACTN</name>
<accession>A0A543B0Q9</accession>
<keyword evidence="4" id="KW-1185">Reference proteome</keyword>
<dbReference type="EMBL" id="VFOW01000001">
    <property type="protein sequence ID" value="TQL78425.1"/>
    <property type="molecule type" value="Genomic_DNA"/>
</dbReference>
<evidence type="ECO:0000313" key="3">
    <source>
        <dbReference type="EMBL" id="TQL78425.1"/>
    </source>
</evidence>
<keyword evidence="2" id="KW-1133">Transmembrane helix</keyword>
<reference evidence="3 4" key="1">
    <citation type="submission" date="2019-06" db="EMBL/GenBank/DDBJ databases">
        <title>Sequencing the genomes of 1000 actinobacteria strains.</title>
        <authorList>
            <person name="Klenk H.-P."/>
        </authorList>
    </citation>
    <scope>NUCLEOTIDE SEQUENCE [LARGE SCALE GENOMIC DNA]</scope>
    <source>
        <strain evidence="3 4">DSM 45928</strain>
    </source>
</reference>
<feature type="region of interest" description="Disordered" evidence="1">
    <location>
        <begin position="70"/>
        <end position="97"/>
    </location>
</feature>
<comment type="caution">
    <text evidence="3">The sequence shown here is derived from an EMBL/GenBank/DDBJ whole genome shotgun (WGS) entry which is preliminary data.</text>
</comment>
<feature type="transmembrane region" description="Helical" evidence="2">
    <location>
        <begin position="37"/>
        <end position="57"/>
    </location>
</feature>
<evidence type="ECO:0000313" key="4">
    <source>
        <dbReference type="Proteomes" id="UP000317043"/>
    </source>
</evidence>